<comment type="similarity">
    <text evidence="2">Belongs to the IL-17 family.</text>
</comment>
<dbReference type="SUPFAM" id="SSF57501">
    <property type="entry name" value="Cystine-knot cytokines"/>
    <property type="match status" value="1"/>
</dbReference>
<sequence length="180" mass="20569">MFLKYLALIALIAVSLLITNSTSQFQTGRCREPDPNELLRILKSPDPETLPPSFMMLPHFRKLSTTHLPSNRSVNVLFRGETSCKKMTANICPSYHVVQYDPERVPSTIIQAECACKHCKSSRSFKRYGNGMKFNCEKIISYSRVLRKTECKLNIDTNDLVMQYKKVWEPVSVACTCVLK</sequence>
<dbReference type="OMA" id="RVWPANS"/>
<dbReference type="OrthoDB" id="6093351at2759"/>
<dbReference type="GeneID" id="20239669"/>
<name>V4AAB6_LOTGI</name>
<protein>
    <recommendedName>
        <fullName evidence="8">CTCK domain-containing protein</fullName>
    </recommendedName>
</protein>
<dbReference type="CTD" id="20239669"/>
<dbReference type="Proteomes" id="UP000030746">
    <property type="component" value="Unassembled WGS sequence"/>
</dbReference>
<gene>
    <name evidence="6" type="ORF">LOTGIDRAFT_164174</name>
</gene>
<evidence type="ECO:0000256" key="5">
    <source>
        <dbReference type="SAM" id="SignalP"/>
    </source>
</evidence>
<feature type="signal peptide" evidence="5">
    <location>
        <begin position="1"/>
        <end position="24"/>
    </location>
</feature>
<proteinExistence type="inferred from homology"/>
<dbReference type="HOGENOM" id="CLU_1497910_0_0_1"/>
<dbReference type="GO" id="GO:0005125">
    <property type="term" value="F:cytokine activity"/>
    <property type="evidence" value="ECO:0007669"/>
    <property type="project" value="InterPro"/>
</dbReference>
<dbReference type="InterPro" id="IPR010345">
    <property type="entry name" value="IL-17_fam"/>
</dbReference>
<evidence type="ECO:0008006" key="8">
    <source>
        <dbReference type="Google" id="ProtNLM"/>
    </source>
</evidence>
<evidence type="ECO:0000256" key="3">
    <source>
        <dbReference type="ARBA" id="ARBA00022525"/>
    </source>
</evidence>
<feature type="chain" id="PRO_5004718481" description="CTCK domain-containing protein" evidence="5">
    <location>
        <begin position="25"/>
        <end position="180"/>
    </location>
</feature>
<reference evidence="6 7" key="1">
    <citation type="journal article" date="2013" name="Nature">
        <title>Insights into bilaterian evolution from three spiralian genomes.</title>
        <authorList>
            <person name="Simakov O."/>
            <person name="Marletaz F."/>
            <person name="Cho S.J."/>
            <person name="Edsinger-Gonzales E."/>
            <person name="Havlak P."/>
            <person name="Hellsten U."/>
            <person name="Kuo D.H."/>
            <person name="Larsson T."/>
            <person name="Lv J."/>
            <person name="Arendt D."/>
            <person name="Savage R."/>
            <person name="Osoegawa K."/>
            <person name="de Jong P."/>
            <person name="Grimwood J."/>
            <person name="Chapman J.A."/>
            <person name="Shapiro H."/>
            <person name="Aerts A."/>
            <person name="Otillar R.P."/>
            <person name="Terry A.Y."/>
            <person name="Boore J.L."/>
            <person name="Grigoriev I.V."/>
            <person name="Lindberg D.R."/>
            <person name="Seaver E.C."/>
            <person name="Weisblat D.A."/>
            <person name="Putnam N.H."/>
            <person name="Rokhsar D.S."/>
        </authorList>
    </citation>
    <scope>NUCLEOTIDE SEQUENCE [LARGE SCALE GENOMIC DNA]</scope>
</reference>
<dbReference type="AlphaFoldDB" id="V4AAB6"/>
<dbReference type="Gene3D" id="2.10.90.10">
    <property type="entry name" value="Cystine-knot cytokines"/>
    <property type="match status" value="1"/>
</dbReference>
<evidence type="ECO:0000256" key="2">
    <source>
        <dbReference type="ARBA" id="ARBA00007236"/>
    </source>
</evidence>
<dbReference type="GO" id="GO:0005576">
    <property type="term" value="C:extracellular region"/>
    <property type="evidence" value="ECO:0007669"/>
    <property type="project" value="UniProtKB-SubCell"/>
</dbReference>
<keyword evidence="4 5" id="KW-0732">Signal</keyword>
<keyword evidence="3" id="KW-0964">Secreted</keyword>
<evidence type="ECO:0000313" key="6">
    <source>
        <dbReference type="EMBL" id="ESO90251.1"/>
    </source>
</evidence>
<organism evidence="6 7">
    <name type="scientific">Lottia gigantea</name>
    <name type="common">Giant owl limpet</name>
    <dbReference type="NCBI Taxonomy" id="225164"/>
    <lineage>
        <taxon>Eukaryota</taxon>
        <taxon>Metazoa</taxon>
        <taxon>Spiralia</taxon>
        <taxon>Lophotrochozoa</taxon>
        <taxon>Mollusca</taxon>
        <taxon>Gastropoda</taxon>
        <taxon>Patellogastropoda</taxon>
        <taxon>Lottioidea</taxon>
        <taxon>Lottiidae</taxon>
        <taxon>Lottia</taxon>
    </lineage>
</organism>
<evidence type="ECO:0000313" key="7">
    <source>
        <dbReference type="Proteomes" id="UP000030746"/>
    </source>
</evidence>
<evidence type="ECO:0000256" key="1">
    <source>
        <dbReference type="ARBA" id="ARBA00004613"/>
    </source>
</evidence>
<evidence type="ECO:0000256" key="4">
    <source>
        <dbReference type="ARBA" id="ARBA00022729"/>
    </source>
</evidence>
<keyword evidence="7" id="KW-1185">Reference proteome</keyword>
<dbReference type="EMBL" id="KB202444">
    <property type="protein sequence ID" value="ESO90251.1"/>
    <property type="molecule type" value="Genomic_DNA"/>
</dbReference>
<dbReference type="InterPro" id="IPR029034">
    <property type="entry name" value="Cystine-knot_cytokine"/>
</dbReference>
<comment type="subcellular location">
    <subcellularLocation>
        <location evidence="1">Secreted</location>
    </subcellularLocation>
</comment>
<dbReference type="Pfam" id="PF06083">
    <property type="entry name" value="IL17"/>
    <property type="match status" value="1"/>
</dbReference>
<accession>V4AAB6</accession>
<dbReference type="KEGG" id="lgi:LOTGIDRAFT_164174"/>
<dbReference type="RefSeq" id="XP_009058928.1">
    <property type="nucleotide sequence ID" value="XM_009060680.1"/>
</dbReference>